<dbReference type="InterPro" id="IPR020458">
    <property type="entry name" value="Znf_DskA_TraR_CS"/>
</dbReference>
<dbReference type="SUPFAM" id="SSF109635">
    <property type="entry name" value="DnaK suppressor protein DksA, alpha-hairpin domain"/>
    <property type="match status" value="1"/>
</dbReference>
<evidence type="ECO:0008006" key="9">
    <source>
        <dbReference type="Google" id="ProtNLM"/>
    </source>
</evidence>
<evidence type="ECO:0000259" key="6">
    <source>
        <dbReference type="Pfam" id="PF21173"/>
    </source>
</evidence>
<dbReference type="InterPro" id="IPR037187">
    <property type="entry name" value="DnaK_N"/>
</dbReference>
<reference evidence="7" key="2">
    <citation type="submission" date="2023-01" db="EMBL/GenBank/DDBJ databases">
        <title>Draft genome sequence of Litoribrevibacter albus strain NBRC 110071.</title>
        <authorList>
            <person name="Sun Q."/>
            <person name="Mori K."/>
        </authorList>
    </citation>
    <scope>NUCLEOTIDE SEQUENCE</scope>
    <source>
        <strain evidence="7">NBRC 110071</strain>
    </source>
</reference>
<feature type="domain" description="Zinc finger DksA/TraR C4-type" evidence="5">
    <location>
        <begin position="75"/>
        <end position="106"/>
    </location>
</feature>
<dbReference type="RefSeq" id="WP_284380464.1">
    <property type="nucleotide sequence ID" value="NZ_BSNM01000011.1"/>
</dbReference>
<keyword evidence="2" id="KW-0863">Zinc-finger</keyword>
<dbReference type="PROSITE" id="PS01102">
    <property type="entry name" value="ZF_DKSA_1"/>
    <property type="match status" value="1"/>
</dbReference>
<dbReference type="PANTHER" id="PTHR33823">
    <property type="entry name" value="RNA POLYMERASE-BINDING TRANSCRIPTION FACTOR DKSA-RELATED"/>
    <property type="match status" value="1"/>
</dbReference>
<evidence type="ECO:0000256" key="1">
    <source>
        <dbReference type="ARBA" id="ARBA00022723"/>
    </source>
</evidence>
<dbReference type="GO" id="GO:0008270">
    <property type="term" value="F:zinc ion binding"/>
    <property type="evidence" value="ECO:0007669"/>
    <property type="project" value="UniProtKB-KW"/>
</dbReference>
<feature type="zinc finger region" description="dksA C4-type" evidence="4">
    <location>
        <begin position="80"/>
        <end position="104"/>
    </location>
</feature>
<dbReference type="PROSITE" id="PS51128">
    <property type="entry name" value="ZF_DKSA_2"/>
    <property type="match status" value="1"/>
</dbReference>
<evidence type="ECO:0000313" key="7">
    <source>
        <dbReference type="EMBL" id="GLQ31000.1"/>
    </source>
</evidence>
<dbReference type="EMBL" id="BSNM01000011">
    <property type="protein sequence ID" value="GLQ31000.1"/>
    <property type="molecule type" value="Genomic_DNA"/>
</dbReference>
<dbReference type="PANTHER" id="PTHR33823:SF4">
    <property type="entry name" value="GENERAL STRESS PROTEIN 16O"/>
    <property type="match status" value="1"/>
</dbReference>
<dbReference type="InterPro" id="IPR048487">
    <property type="entry name" value="DksA-like_N"/>
</dbReference>
<evidence type="ECO:0000259" key="5">
    <source>
        <dbReference type="Pfam" id="PF01258"/>
    </source>
</evidence>
<keyword evidence="1" id="KW-0479">Metal-binding</keyword>
<evidence type="ECO:0000313" key="8">
    <source>
        <dbReference type="Proteomes" id="UP001161389"/>
    </source>
</evidence>
<dbReference type="InterPro" id="IPR000962">
    <property type="entry name" value="Znf_DskA_TraR"/>
</dbReference>
<keyword evidence="3" id="KW-0862">Zinc</keyword>
<dbReference type="Pfam" id="PF21173">
    <property type="entry name" value="DksA-like_N"/>
    <property type="match status" value="1"/>
</dbReference>
<evidence type="ECO:0000256" key="3">
    <source>
        <dbReference type="ARBA" id="ARBA00022833"/>
    </source>
</evidence>
<gene>
    <name evidence="7" type="ORF">GCM10007876_14790</name>
</gene>
<keyword evidence="8" id="KW-1185">Reference proteome</keyword>
<sequence length="106" mass="11927">MDLDHVRTKLLEQKEQIERRVSAISKDLNRSEPMSQDFSEQATEQENLDVLHALEHEGKEELQLIKSALNRLQSGEYGLCSLCGEEINPARLDALPFATTCIGCAE</sequence>
<evidence type="ECO:0000256" key="2">
    <source>
        <dbReference type="ARBA" id="ARBA00022771"/>
    </source>
</evidence>
<organism evidence="7 8">
    <name type="scientific">Litoribrevibacter albus</name>
    <dbReference type="NCBI Taxonomy" id="1473156"/>
    <lineage>
        <taxon>Bacteria</taxon>
        <taxon>Pseudomonadati</taxon>
        <taxon>Pseudomonadota</taxon>
        <taxon>Gammaproteobacteria</taxon>
        <taxon>Oceanospirillales</taxon>
        <taxon>Oceanospirillaceae</taxon>
        <taxon>Litoribrevibacter</taxon>
    </lineage>
</organism>
<feature type="domain" description="DnaK suppressor protein-like N-terminal" evidence="6">
    <location>
        <begin position="8"/>
        <end position="72"/>
    </location>
</feature>
<dbReference type="Gene3D" id="1.20.120.910">
    <property type="entry name" value="DksA, coiled-coil domain"/>
    <property type="match status" value="1"/>
</dbReference>
<reference evidence="7" key="1">
    <citation type="journal article" date="2014" name="Int. J. Syst. Evol. Microbiol.">
        <title>Complete genome sequence of Corynebacterium casei LMG S-19264T (=DSM 44701T), isolated from a smear-ripened cheese.</title>
        <authorList>
            <consortium name="US DOE Joint Genome Institute (JGI-PGF)"/>
            <person name="Walter F."/>
            <person name="Albersmeier A."/>
            <person name="Kalinowski J."/>
            <person name="Ruckert C."/>
        </authorList>
    </citation>
    <scope>NUCLEOTIDE SEQUENCE</scope>
    <source>
        <strain evidence="7">NBRC 110071</strain>
    </source>
</reference>
<name>A0AA37W5V8_9GAMM</name>
<evidence type="ECO:0000256" key="4">
    <source>
        <dbReference type="PROSITE-ProRule" id="PRU00510"/>
    </source>
</evidence>
<dbReference type="Pfam" id="PF01258">
    <property type="entry name" value="zf-dskA_traR"/>
    <property type="match status" value="1"/>
</dbReference>
<comment type="caution">
    <text evidence="7">The sequence shown here is derived from an EMBL/GenBank/DDBJ whole genome shotgun (WGS) entry which is preliminary data.</text>
</comment>
<dbReference type="Proteomes" id="UP001161389">
    <property type="component" value="Unassembled WGS sequence"/>
</dbReference>
<protein>
    <recommendedName>
        <fullName evidence="9">TraR/DksA family transcriptional regulator</fullName>
    </recommendedName>
</protein>
<proteinExistence type="predicted"/>
<accession>A0AA37W5V8</accession>
<dbReference type="AlphaFoldDB" id="A0AA37W5V8"/>
<dbReference type="SUPFAM" id="SSF57716">
    <property type="entry name" value="Glucocorticoid receptor-like (DNA-binding domain)"/>
    <property type="match status" value="1"/>
</dbReference>